<dbReference type="SUPFAM" id="SSF55455">
    <property type="entry name" value="SRF-like"/>
    <property type="match status" value="1"/>
</dbReference>
<feature type="domain" description="K-box" evidence="7">
    <location>
        <begin position="84"/>
        <end position="185"/>
    </location>
</feature>
<feature type="domain" description="MADS-box" evidence="6">
    <location>
        <begin position="1"/>
        <end position="61"/>
    </location>
</feature>
<dbReference type="GO" id="GO:0045944">
    <property type="term" value="P:positive regulation of transcription by RNA polymerase II"/>
    <property type="evidence" value="ECO:0007669"/>
    <property type="project" value="InterPro"/>
</dbReference>
<dbReference type="STRING" id="3641.A0A061DGS8"/>
<dbReference type="InParanoid" id="A0A061DGS8"/>
<keyword evidence="2" id="KW-0805">Transcription regulation</keyword>
<dbReference type="Gene3D" id="3.40.1810.10">
    <property type="entry name" value="Transcription factor, MADS-box"/>
    <property type="match status" value="1"/>
</dbReference>
<dbReference type="Pfam" id="PF01486">
    <property type="entry name" value="K-box"/>
    <property type="match status" value="1"/>
</dbReference>
<dbReference type="EMBL" id="CM001879">
    <property type="protein sequence ID" value="EOX90931.1"/>
    <property type="molecule type" value="Genomic_DNA"/>
</dbReference>
<dbReference type="InterPro" id="IPR002487">
    <property type="entry name" value="TF_Kbox"/>
</dbReference>
<dbReference type="SMART" id="SM00432">
    <property type="entry name" value="MADS"/>
    <property type="match status" value="1"/>
</dbReference>
<dbReference type="InterPro" id="IPR050142">
    <property type="entry name" value="MADS-box/MEF2_TF"/>
</dbReference>
<dbReference type="GO" id="GO:0046983">
    <property type="term" value="F:protein dimerization activity"/>
    <property type="evidence" value="ECO:0007669"/>
    <property type="project" value="InterPro"/>
</dbReference>
<keyword evidence="4" id="KW-0804">Transcription</keyword>
<name>A0A061DGS8_THECC</name>
<keyword evidence="5" id="KW-0539">Nucleus</keyword>
<dbReference type="Gramene" id="EOX90931">
    <property type="protein sequence ID" value="EOX90931"/>
    <property type="gene ID" value="TCM_000266"/>
</dbReference>
<dbReference type="InterPro" id="IPR033896">
    <property type="entry name" value="MEF2-like_N"/>
</dbReference>
<dbReference type="InterPro" id="IPR002100">
    <property type="entry name" value="TF_MADSbox"/>
</dbReference>
<dbReference type="PROSITE" id="PS51297">
    <property type="entry name" value="K_BOX"/>
    <property type="match status" value="1"/>
</dbReference>
<dbReference type="CDD" id="cd00265">
    <property type="entry name" value="MADS_MEF2_like"/>
    <property type="match status" value="1"/>
</dbReference>
<accession>A0A061DGS8</accession>
<dbReference type="Pfam" id="PF00319">
    <property type="entry name" value="SRF-TF"/>
    <property type="match status" value="1"/>
</dbReference>
<sequence length="235" mass="27310">MGRGKIEIKKIENTTNRQVTYSKRRNGIFKKAQELTVLCDAKVSLIMFSSSGKFHEFISPNISTKTFFDLYQKTLGIDLWSSHYEKMQENYRRLKEINNRLRREISKVDQGMYAFSRQRIGEDLDDLNIKELQALEAKMASSLEAVRQRKYHVIKTQTDTYKKKVRNLEQRHANLVLDLEAKLEDGIVENEAYYESSMGLANGASNLYALRLHQNHQVNLLHHGGRFGPNDLRLA</sequence>
<gene>
    <name evidence="8" type="ORF">TCM_000266</name>
</gene>
<keyword evidence="9" id="KW-1185">Reference proteome</keyword>
<evidence type="ECO:0000256" key="4">
    <source>
        <dbReference type="ARBA" id="ARBA00023163"/>
    </source>
</evidence>
<dbReference type="GO" id="GO:0006357">
    <property type="term" value="P:regulation of transcription by RNA polymerase II"/>
    <property type="evidence" value="ECO:0000318"/>
    <property type="project" value="GO_Central"/>
</dbReference>
<dbReference type="PROSITE" id="PS50066">
    <property type="entry name" value="MADS_BOX_2"/>
    <property type="match status" value="1"/>
</dbReference>
<evidence type="ECO:0000256" key="2">
    <source>
        <dbReference type="ARBA" id="ARBA00023015"/>
    </source>
</evidence>
<dbReference type="GO" id="GO:0005634">
    <property type="term" value="C:nucleus"/>
    <property type="evidence" value="ECO:0007669"/>
    <property type="project" value="UniProtKB-SubCell"/>
</dbReference>
<keyword evidence="3" id="KW-0238">DNA-binding</keyword>
<proteinExistence type="predicted"/>
<comment type="subcellular location">
    <subcellularLocation>
        <location evidence="1">Nucleus</location>
    </subcellularLocation>
</comment>
<evidence type="ECO:0000256" key="5">
    <source>
        <dbReference type="ARBA" id="ARBA00023242"/>
    </source>
</evidence>
<evidence type="ECO:0000313" key="9">
    <source>
        <dbReference type="Proteomes" id="UP000026915"/>
    </source>
</evidence>
<evidence type="ECO:0000259" key="7">
    <source>
        <dbReference type="PROSITE" id="PS51297"/>
    </source>
</evidence>
<dbReference type="GO" id="GO:0000981">
    <property type="term" value="F:DNA-binding transcription factor activity, RNA polymerase II-specific"/>
    <property type="evidence" value="ECO:0000318"/>
    <property type="project" value="GO_Central"/>
</dbReference>
<protein>
    <submittedName>
        <fullName evidence="8">K-box region and MADS-box transcription factor family protein, putative isoform 1</fullName>
    </submittedName>
</protein>
<dbReference type="PANTHER" id="PTHR48019">
    <property type="entry name" value="SERUM RESPONSE FACTOR HOMOLOG"/>
    <property type="match status" value="1"/>
</dbReference>
<dbReference type="GO" id="GO:0000978">
    <property type="term" value="F:RNA polymerase II cis-regulatory region sequence-specific DNA binding"/>
    <property type="evidence" value="ECO:0000318"/>
    <property type="project" value="GO_Central"/>
</dbReference>
<dbReference type="eggNOG" id="KOG0014">
    <property type="taxonomic scope" value="Eukaryota"/>
</dbReference>
<evidence type="ECO:0000313" key="8">
    <source>
        <dbReference type="EMBL" id="EOX90931.1"/>
    </source>
</evidence>
<evidence type="ECO:0000259" key="6">
    <source>
        <dbReference type="PROSITE" id="PS50066"/>
    </source>
</evidence>
<dbReference type="AlphaFoldDB" id="A0A061DGS8"/>
<dbReference type="PRINTS" id="PR00404">
    <property type="entry name" value="MADSDOMAIN"/>
</dbReference>
<dbReference type="InterPro" id="IPR036879">
    <property type="entry name" value="TF_MADSbox_sf"/>
</dbReference>
<dbReference type="OMA" id="IFAFRLQ"/>
<dbReference type="PROSITE" id="PS00350">
    <property type="entry name" value="MADS_BOX_1"/>
    <property type="match status" value="1"/>
</dbReference>
<evidence type="ECO:0000256" key="1">
    <source>
        <dbReference type="ARBA" id="ARBA00004123"/>
    </source>
</evidence>
<dbReference type="Proteomes" id="UP000026915">
    <property type="component" value="Chromosome 1"/>
</dbReference>
<evidence type="ECO:0000256" key="3">
    <source>
        <dbReference type="ARBA" id="ARBA00023125"/>
    </source>
</evidence>
<reference evidence="8 9" key="1">
    <citation type="journal article" date="2013" name="Genome Biol.">
        <title>The genome sequence of the most widely cultivated cacao type and its use to identify candidate genes regulating pod color.</title>
        <authorList>
            <person name="Motamayor J.C."/>
            <person name="Mockaitis K."/>
            <person name="Schmutz J."/>
            <person name="Haiminen N."/>
            <person name="Iii D.L."/>
            <person name="Cornejo O."/>
            <person name="Findley S.D."/>
            <person name="Zheng P."/>
            <person name="Utro F."/>
            <person name="Royaert S."/>
            <person name="Saski C."/>
            <person name="Jenkins J."/>
            <person name="Podicheti R."/>
            <person name="Zhao M."/>
            <person name="Scheffler B.E."/>
            <person name="Stack J.C."/>
            <person name="Feltus F.A."/>
            <person name="Mustiga G.M."/>
            <person name="Amores F."/>
            <person name="Phillips W."/>
            <person name="Marelli J.P."/>
            <person name="May G.D."/>
            <person name="Shapiro H."/>
            <person name="Ma J."/>
            <person name="Bustamante C.D."/>
            <person name="Schnell R.J."/>
            <person name="Main D."/>
            <person name="Gilbert D."/>
            <person name="Parida L."/>
            <person name="Kuhn D.N."/>
        </authorList>
    </citation>
    <scope>NUCLEOTIDE SEQUENCE [LARGE SCALE GENOMIC DNA]</scope>
    <source>
        <strain evidence="9">cv. Matina 1-6</strain>
    </source>
</reference>
<organism evidence="8 9">
    <name type="scientific">Theobroma cacao</name>
    <name type="common">Cacao</name>
    <name type="synonym">Cocoa</name>
    <dbReference type="NCBI Taxonomy" id="3641"/>
    <lineage>
        <taxon>Eukaryota</taxon>
        <taxon>Viridiplantae</taxon>
        <taxon>Streptophyta</taxon>
        <taxon>Embryophyta</taxon>
        <taxon>Tracheophyta</taxon>
        <taxon>Spermatophyta</taxon>
        <taxon>Magnoliopsida</taxon>
        <taxon>eudicotyledons</taxon>
        <taxon>Gunneridae</taxon>
        <taxon>Pentapetalae</taxon>
        <taxon>rosids</taxon>
        <taxon>malvids</taxon>
        <taxon>Malvales</taxon>
        <taxon>Malvaceae</taxon>
        <taxon>Byttnerioideae</taxon>
        <taxon>Theobroma</taxon>
    </lineage>
</organism>